<proteinExistence type="predicted"/>
<accession>A0A6L9S831</accession>
<evidence type="ECO:0000313" key="6">
    <source>
        <dbReference type="Proteomes" id="UP000475214"/>
    </source>
</evidence>
<comment type="caution">
    <text evidence="5">The sequence shown here is derived from an EMBL/GenBank/DDBJ whole genome shotgun (WGS) entry which is preliminary data.</text>
</comment>
<feature type="domain" description="HTH gntR-type" evidence="4">
    <location>
        <begin position="24"/>
        <end position="92"/>
    </location>
</feature>
<gene>
    <name evidence="5" type="ORF">G1H10_13400</name>
</gene>
<dbReference type="Pfam" id="PF00392">
    <property type="entry name" value="GntR"/>
    <property type="match status" value="1"/>
</dbReference>
<dbReference type="PROSITE" id="PS50949">
    <property type="entry name" value="HTH_GNTR"/>
    <property type="match status" value="1"/>
</dbReference>
<dbReference type="GO" id="GO:0003700">
    <property type="term" value="F:DNA-binding transcription factor activity"/>
    <property type="evidence" value="ECO:0007669"/>
    <property type="project" value="InterPro"/>
</dbReference>
<keyword evidence="1" id="KW-0805">Transcription regulation</keyword>
<dbReference type="SUPFAM" id="SSF46785">
    <property type="entry name" value="Winged helix' DNA-binding domain"/>
    <property type="match status" value="1"/>
</dbReference>
<organism evidence="5 6">
    <name type="scientific">Phytoactinopolyspora halotolerans</name>
    <dbReference type="NCBI Taxonomy" id="1981512"/>
    <lineage>
        <taxon>Bacteria</taxon>
        <taxon>Bacillati</taxon>
        <taxon>Actinomycetota</taxon>
        <taxon>Actinomycetes</taxon>
        <taxon>Jiangellales</taxon>
        <taxon>Jiangellaceae</taxon>
        <taxon>Phytoactinopolyspora</taxon>
    </lineage>
</organism>
<dbReference type="GO" id="GO:0003677">
    <property type="term" value="F:DNA binding"/>
    <property type="evidence" value="ECO:0007669"/>
    <property type="project" value="UniProtKB-KW"/>
</dbReference>
<dbReference type="CDD" id="cd07377">
    <property type="entry name" value="WHTH_GntR"/>
    <property type="match status" value="1"/>
</dbReference>
<keyword evidence="2" id="KW-0238">DNA-binding</keyword>
<dbReference type="Proteomes" id="UP000475214">
    <property type="component" value="Unassembled WGS sequence"/>
</dbReference>
<reference evidence="5 6" key="1">
    <citation type="submission" date="2020-02" db="EMBL/GenBank/DDBJ databases">
        <authorList>
            <person name="Li X.-J."/>
            <person name="Han X.-M."/>
        </authorList>
    </citation>
    <scope>NUCLEOTIDE SEQUENCE [LARGE SCALE GENOMIC DNA]</scope>
    <source>
        <strain evidence="5 6">CCTCC AB 2017055</strain>
    </source>
</reference>
<evidence type="ECO:0000313" key="5">
    <source>
        <dbReference type="EMBL" id="NEE01163.1"/>
    </source>
</evidence>
<evidence type="ECO:0000256" key="1">
    <source>
        <dbReference type="ARBA" id="ARBA00023015"/>
    </source>
</evidence>
<evidence type="ECO:0000256" key="3">
    <source>
        <dbReference type="ARBA" id="ARBA00023163"/>
    </source>
</evidence>
<dbReference type="InterPro" id="IPR050679">
    <property type="entry name" value="Bact_HTH_transcr_reg"/>
</dbReference>
<sequence length="119" mass="13286">MTGEHDQQSWRDALTEWERIDTPGYLYLQAADFIAERIESGILPRGARLPGEKDFALMLDVSIGTIRRATDELRERGLVITLPAKGNFIATPRDRARGGQHRSAEAVCTHDPSINTIGR</sequence>
<dbReference type="GO" id="GO:0045892">
    <property type="term" value="P:negative regulation of DNA-templated transcription"/>
    <property type="evidence" value="ECO:0007669"/>
    <property type="project" value="TreeGrafter"/>
</dbReference>
<name>A0A6L9S831_9ACTN</name>
<keyword evidence="3" id="KW-0804">Transcription</keyword>
<keyword evidence="6" id="KW-1185">Reference proteome</keyword>
<evidence type="ECO:0000259" key="4">
    <source>
        <dbReference type="PROSITE" id="PS50949"/>
    </source>
</evidence>
<dbReference type="SMART" id="SM00345">
    <property type="entry name" value="HTH_GNTR"/>
    <property type="match status" value="1"/>
</dbReference>
<dbReference type="InterPro" id="IPR000524">
    <property type="entry name" value="Tscrpt_reg_HTH_GntR"/>
</dbReference>
<dbReference type="RefSeq" id="WP_163738261.1">
    <property type="nucleotide sequence ID" value="NZ_JAAGOA010000008.1"/>
</dbReference>
<dbReference type="PANTHER" id="PTHR44846">
    <property type="entry name" value="MANNOSYL-D-GLYCERATE TRANSPORT/METABOLISM SYSTEM REPRESSOR MNGR-RELATED"/>
    <property type="match status" value="1"/>
</dbReference>
<protein>
    <submittedName>
        <fullName evidence="5">Winged helix-turn-helix transcriptional regulator</fullName>
    </submittedName>
</protein>
<evidence type="ECO:0000256" key="2">
    <source>
        <dbReference type="ARBA" id="ARBA00023125"/>
    </source>
</evidence>
<dbReference type="Gene3D" id="1.10.10.10">
    <property type="entry name" value="Winged helix-like DNA-binding domain superfamily/Winged helix DNA-binding domain"/>
    <property type="match status" value="1"/>
</dbReference>
<dbReference type="PANTHER" id="PTHR44846:SF1">
    <property type="entry name" value="MANNOSYL-D-GLYCERATE TRANSPORT_METABOLISM SYSTEM REPRESSOR MNGR-RELATED"/>
    <property type="match status" value="1"/>
</dbReference>
<dbReference type="AlphaFoldDB" id="A0A6L9S831"/>
<dbReference type="InterPro" id="IPR036388">
    <property type="entry name" value="WH-like_DNA-bd_sf"/>
</dbReference>
<dbReference type="EMBL" id="JAAGOA010000008">
    <property type="protein sequence ID" value="NEE01163.1"/>
    <property type="molecule type" value="Genomic_DNA"/>
</dbReference>
<dbReference type="InterPro" id="IPR036390">
    <property type="entry name" value="WH_DNA-bd_sf"/>
</dbReference>